<dbReference type="Pfam" id="PF00440">
    <property type="entry name" value="TetR_N"/>
    <property type="match status" value="1"/>
</dbReference>
<dbReference type="PROSITE" id="PS50977">
    <property type="entry name" value="HTH_TETR_2"/>
    <property type="match status" value="1"/>
</dbReference>
<accession>A0ABT0GRT1</accession>
<dbReference type="InterPro" id="IPR025996">
    <property type="entry name" value="MT1864/Rv1816-like_C"/>
</dbReference>
<dbReference type="InterPro" id="IPR001647">
    <property type="entry name" value="HTH_TetR"/>
</dbReference>
<evidence type="ECO:0000256" key="4">
    <source>
        <dbReference type="PROSITE-ProRule" id="PRU00335"/>
    </source>
</evidence>
<dbReference type="SUPFAM" id="SSF48498">
    <property type="entry name" value="Tetracyclin repressor-like, C-terminal domain"/>
    <property type="match status" value="1"/>
</dbReference>
<proteinExistence type="predicted"/>
<reference evidence="6" key="1">
    <citation type="submission" date="2022-04" db="EMBL/GenBank/DDBJ databases">
        <title>Roseibium sp. CAU 1639 isolated from mud.</title>
        <authorList>
            <person name="Kim W."/>
        </authorList>
    </citation>
    <scope>NUCLEOTIDE SEQUENCE</scope>
    <source>
        <strain evidence="6">CAU 1639</strain>
    </source>
</reference>
<evidence type="ECO:0000256" key="2">
    <source>
        <dbReference type="ARBA" id="ARBA00023125"/>
    </source>
</evidence>
<organism evidence="6 7">
    <name type="scientific">Roseibium sediminicola</name>
    <dbReference type="NCBI Taxonomy" id="2933272"/>
    <lineage>
        <taxon>Bacteria</taxon>
        <taxon>Pseudomonadati</taxon>
        <taxon>Pseudomonadota</taxon>
        <taxon>Alphaproteobacteria</taxon>
        <taxon>Hyphomicrobiales</taxon>
        <taxon>Stappiaceae</taxon>
        <taxon>Roseibium</taxon>
    </lineage>
</organism>
<dbReference type="InterPro" id="IPR036271">
    <property type="entry name" value="Tet_transcr_reg_TetR-rel_C_sf"/>
</dbReference>
<evidence type="ECO:0000313" key="7">
    <source>
        <dbReference type="Proteomes" id="UP001431221"/>
    </source>
</evidence>
<evidence type="ECO:0000259" key="5">
    <source>
        <dbReference type="PROSITE" id="PS50977"/>
    </source>
</evidence>
<dbReference type="RefSeq" id="WP_248153103.1">
    <property type="nucleotide sequence ID" value="NZ_JALNMJ010000004.1"/>
</dbReference>
<sequence>MMTSPTPRRRRDGTLRNDLVDAGVTLLRERGPDGLSLRECAAMAGVSHAAPSYHFKNIAGLATAIAARGFKLFCDAMTTRLDAASTAPQDRLNAICHGYLDFASEHPHLFLFIFSGQAFNEEDDDFSRHSTAAYAILRDTCGPFVPAGTAPEDIEILVWSLVHGYAHLTMTRKKDNPELVGSWPPLDALLKHLNKALETGG</sequence>
<dbReference type="InterPro" id="IPR009057">
    <property type="entry name" value="Homeodomain-like_sf"/>
</dbReference>
<dbReference type="PANTHER" id="PTHR30055:SF220">
    <property type="entry name" value="TETR-FAMILY REGULATORY PROTEIN"/>
    <property type="match status" value="1"/>
</dbReference>
<dbReference type="PANTHER" id="PTHR30055">
    <property type="entry name" value="HTH-TYPE TRANSCRIPTIONAL REGULATOR RUTR"/>
    <property type="match status" value="1"/>
</dbReference>
<dbReference type="SUPFAM" id="SSF46689">
    <property type="entry name" value="Homeodomain-like"/>
    <property type="match status" value="1"/>
</dbReference>
<name>A0ABT0GRT1_9HYPH</name>
<feature type="DNA-binding region" description="H-T-H motif" evidence="4">
    <location>
        <begin position="36"/>
        <end position="55"/>
    </location>
</feature>
<dbReference type="Pfam" id="PF13305">
    <property type="entry name" value="TetR_C_33"/>
    <property type="match status" value="1"/>
</dbReference>
<keyword evidence="3" id="KW-0804">Transcription</keyword>
<gene>
    <name evidence="6" type="ORF">M0H32_08285</name>
</gene>
<protein>
    <submittedName>
        <fullName evidence="6">TetR/AcrR family transcriptional regulator</fullName>
    </submittedName>
</protein>
<keyword evidence="1" id="KW-0805">Transcription regulation</keyword>
<evidence type="ECO:0000256" key="3">
    <source>
        <dbReference type="ARBA" id="ARBA00023163"/>
    </source>
</evidence>
<dbReference type="Gene3D" id="1.10.357.10">
    <property type="entry name" value="Tetracycline Repressor, domain 2"/>
    <property type="match status" value="1"/>
</dbReference>
<dbReference type="EMBL" id="JALNMJ010000004">
    <property type="protein sequence ID" value="MCK7612155.1"/>
    <property type="molecule type" value="Genomic_DNA"/>
</dbReference>
<dbReference type="InterPro" id="IPR050109">
    <property type="entry name" value="HTH-type_TetR-like_transc_reg"/>
</dbReference>
<comment type="caution">
    <text evidence="6">The sequence shown here is derived from an EMBL/GenBank/DDBJ whole genome shotgun (WGS) entry which is preliminary data.</text>
</comment>
<keyword evidence="2 4" id="KW-0238">DNA-binding</keyword>
<keyword evidence="7" id="KW-1185">Reference proteome</keyword>
<evidence type="ECO:0000256" key="1">
    <source>
        <dbReference type="ARBA" id="ARBA00023015"/>
    </source>
</evidence>
<evidence type="ECO:0000313" key="6">
    <source>
        <dbReference type="EMBL" id="MCK7612155.1"/>
    </source>
</evidence>
<dbReference type="Proteomes" id="UP001431221">
    <property type="component" value="Unassembled WGS sequence"/>
</dbReference>
<feature type="domain" description="HTH tetR-type" evidence="5">
    <location>
        <begin position="13"/>
        <end position="73"/>
    </location>
</feature>